<keyword evidence="1" id="KW-0812">Transmembrane</keyword>
<sequence>MSSEASSEDAARKEVFDRDKVCYEQNFQQFRAMNQIMWQVPLLAITITGGLWYAALNVTSVLDFKRPIFLLAFVLDAALIAVLWRVRHVMSAYMVQIERFNPGSFVKASGRGLFNWPYTVVTAFSVALAIAAIGSLIGFLNINWLRV</sequence>
<feature type="transmembrane region" description="Helical" evidence="1">
    <location>
        <begin position="68"/>
        <end position="86"/>
    </location>
</feature>
<dbReference type="EMBL" id="FOXP01000007">
    <property type="protein sequence ID" value="SFP79956.1"/>
    <property type="molecule type" value="Genomic_DNA"/>
</dbReference>
<name>A0A1I5TBZ4_9SPHN</name>
<dbReference type="STRING" id="634430.SAMN04488241_107175"/>
<dbReference type="RefSeq" id="WP_093333577.1">
    <property type="nucleotide sequence ID" value="NZ_FOXP01000007.1"/>
</dbReference>
<proteinExistence type="predicted"/>
<evidence type="ECO:0000256" key="1">
    <source>
        <dbReference type="SAM" id="Phobius"/>
    </source>
</evidence>
<evidence type="ECO:0000313" key="3">
    <source>
        <dbReference type="Proteomes" id="UP000199586"/>
    </source>
</evidence>
<keyword evidence="1" id="KW-1133">Transmembrane helix</keyword>
<protein>
    <submittedName>
        <fullName evidence="2">Uncharacterized protein</fullName>
    </submittedName>
</protein>
<feature type="transmembrane region" description="Helical" evidence="1">
    <location>
        <begin position="36"/>
        <end position="56"/>
    </location>
</feature>
<gene>
    <name evidence="2" type="ORF">SAMN04488241_107175</name>
</gene>
<evidence type="ECO:0000313" key="2">
    <source>
        <dbReference type="EMBL" id="SFP79956.1"/>
    </source>
</evidence>
<dbReference type="AlphaFoldDB" id="A0A1I5TBZ4"/>
<keyword evidence="1" id="KW-0472">Membrane</keyword>
<reference evidence="2 3" key="1">
    <citation type="submission" date="2016-10" db="EMBL/GenBank/DDBJ databases">
        <authorList>
            <person name="de Groot N.N."/>
        </authorList>
    </citation>
    <scope>NUCLEOTIDE SEQUENCE [LARGE SCALE GENOMIC DNA]</scope>
    <source>
        <strain evidence="2 3">CGMCC 1.9113</strain>
    </source>
</reference>
<accession>A0A1I5TBZ4</accession>
<feature type="transmembrane region" description="Helical" evidence="1">
    <location>
        <begin position="116"/>
        <end position="142"/>
    </location>
</feature>
<dbReference type="OrthoDB" id="7348755at2"/>
<dbReference type="Proteomes" id="UP000199586">
    <property type="component" value="Unassembled WGS sequence"/>
</dbReference>
<organism evidence="2 3">
    <name type="scientific">Sphingomonas rubra</name>
    <dbReference type="NCBI Taxonomy" id="634430"/>
    <lineage>
        <taxon>Bacteria</taxon>
        <taxon>Pseudomonadati</taxon>
        <taxon>Pseudomonadota</taxon>
        <taxon>Alphaproteobacteria</taxon>
        <taxon>Sphingomonadales</taxon>
        <taxon>Sphingomonadaceae</taxon>
        <taxon>Sphingomonas</taxon>
    </lineage>
</organism>
<keyword evidence="3" id="KW-1185">Reference proteome</keyword>